<accession>A0A931B3Y2</accession>
<dbReference type="AlphaFoldDB" id="A0A931B3Y2"/>
<comment type="caution">
    <text evidence="2">The sequence shown here is derived from an EMBL/GenBank/DDBJ whole genome shotgun (WGS) entry which is preliminary data.</text>
</comment>
<proteinExistence type="predicted"/>
<protein>
    <submittedName>
        <fullName evidence="2">Uncharacterized protein</fullName>
    </submittedName>
</protein>
<dbReference type="EMBL" id="JADPRT010000004">
    <property type="protein sequence ID" value="MBF9068872.1"/>
    <property type="molecule type" value="Genomic_DNA"/>
</dbReference>
<feature type="transmembrane region" description="Helical" evidence="1">
    <location>
        <begin position="30"/>
        <end position="51"/>
    </location>
</feature>
<keyword evidence="1" id="KW-0812">Transmembrane</keyword>
<evidence type="ECO:0000313" key="3">
    <source>
        <dbReference type="Proteomes" id="UP000657385"/>
    </source>
</evidence>
<feature type="transmembrane region" description="Helical" evidence="1">
    <location>
        <begin position="143"/>
        <end position="161"/>
    </location>
</feature>
<dbReference type="RefSeq" id="WP_196194009.1">
    <property type="nucleotide sequence ID" value="NZ_JADPRT010000004.1"/>
</dbReference>
<reference evidence="2" key="1">
    <citation type="submission" date="2020-11" db="EMBL/GenBank/DDBJ databases">
        <title>Isolation and identification of active actinomycetes.</title>
        <authorList>
            <person name="Yu B."/>
        </authorList>
    </citation>
    <scope>NUCLEOTIDE SEQUENCE</scope>
    <source>
        <strain evidence="2">NEAU-YB345</strain>
    </source>
</reference>
<dbReference type="InterPro" id="IPR046862">
    <property type="entry name" value="Rhomboid_2"/>
</dbReference>
<keyword evidence="3" id="KW-1185">Reference proteome</keyword>
<feature type="transmembrane region" description="Helical" evidence="1">
    <location>
        <begin position="72"/>
        <end position="94"/>
    </location>
</feature>
<dbReference type="Proteomes" id="UP000657385">
    <property type="component" value="Unassembled WGS sequence"/>
</dbReference>
<evidence type="ECO:0000313" key="2">
    <source>
        <dbReference type="EMBL" id="MBF9068872.1"/>
    </source>
</evidence>
<feature type="transmembrane region" description="Helical" evidence="1">
    <location>
        <begin position="106"/>
        <end position="131"/>
    </location>
</feature>
<gene>
    <name evidence="2" type="ORF">I2501_12650</name>
</gene>
<dbReference type="Pfam" id="PF20401">
    <property type="entry name" value="Rhomboid_2"/>
    <property type="match status" value="1"/>
</dbReference>
<name>A0A931B3Y2_9ACTN</name>
<keyword evidence="1" id="KW-1133">Transmembrane helix</keyword>
<evidence type="ECO:0000256" key="1">
    <source>
        <dbReference type="SAM" id="Phobius"/>
    </source>
</evidence>
<keyword evidence="1" id="KW-0472">Membrane</keyword>
<sequence>MRERGTAVVSGVARAGRATWAYIRRAPGTFVWLAILFVTTLIIRHVAPAAADRILERRSTNIHYLEKSPIRVLITSALWIAGSGWFSYFVLYNIFHVPAERWLGTLRWLCVAAIAHVGATYISEGVLYWSIQHGYAPESARYTLDYGVSYALAGVEAVLTYRIAKPWRYVYAAAVVLYYGLDLIQSRDFTSVGHFSAALIGFACYPLTRGRGEPWDPAEALRAVRRRLSKAN</sequence>
<organism evidence="2 3">
    <name type="scientific">Streptacidiphilus fuscans</name>
    <dbReference type="NCBI Taxonomy" id="2789292"/>
    <lineage>
        <taxon>Bacteria</taxon>
        <taxon>Bacillati</taxon>
        <taxon>Actinomycetota</taxon>
        <taxon>Actinomycetes</taxon>
        <taxon>Kitasatosporales</taxon>
        <taxon>Streptomycetaceae</taxon>
        <taxon>Streptacidiphilus</taxon>
    </lineage>
</organism>